<dbReference type="FunFam" id="2.40.50.140:FF:000150">
    <property type="entry name" value="DNA ligase"/>
    <property type="match status" value="1"/>
</dbReference>
<dbReference type="EC" id="6.5.1.1" evidence="4"/>
<accession>A7SKL4</accession>
<dbReference type="OMA" id="EGIMIKH"/>
<keyword evidence="7" id="KW-0479">Metal-binding</keyword>
<evidence type="ECO:0000313" key="23">
    <source>
        <dbReference type="EMBL" id="EDO35746.1"/>
    </source>
</evidence>
<evidence type="ECO:0000256" key="14">
    <source>
        <dbReference type="ARBA" id="ARBA00023204"/>
    </source>
</evidence>
<dbReference type="SUPFAM" id="SSF50249">
    <property type="entry name" value="Nucleic acid-binding proteins"/>
    <property type="match status" value="1"/>
</dbReference>
<dbReference type="PhylomeDB" id="A7SKL4"/>
<comment type="catalytic activity">
    <reaction evidence="18">
        <text>ATP + (deoxyribonucleotide)n-3'-hydroxyl + 5'-phospho-(deoxyribonucleotide)m = (deoxyribonucleotide)n+m + AMP + diphosphate.</text>
        <dbReference type="EC" id="6.5.1.1"/>
    </reaction>
</comment>
<evidence type="ECO:0000256" key="7">
    <source>
        <dbReference type="ARBA" id="ARBA00022723"/>
    </source>
</evidence>
<dbReference type="FunCoup" id="A7SKL4">
    <property type="interactions" value="553"/>
</dbReference>
<dbReference type="GO" id="GO:0003910">
    <property type="term" value="F:DNA ligase (ATP) activity"/>
    <property type="evidence" value="ECO:0000318"/>
    <property type="project" value="GO_Central"/>
</dbReference>
<dbReference type="Pfam" id="PF04679">
    <property type="entry name" value="DNA_ligase_A_C"/>
    <property type="match status" value="1"/>
</dbReference>
<dbReference type="InterPro" id="IPR012340">
    <property type="entry name" value="NA-bd_OB-fold"/>
</dbReference>
<dbReference type="AlphaFoldDB" id="A7SKL4"/>
<evidence type="ECO:0000256" key="17">
    <source>
        <dbReference type="ARBA" id="ARBA00031942"/>
    </source>
</evidence>
<dbReference type="PANTHER" id="PTHR45997">
    <property type="entry name" value="DNA LIGASE 4"/>
    <property type="match status" value="1"/>
</dbReference>
<dbReference type="InterPro" id="IPR036599">
    <property type="entry name" value="DNA_ligase_N_sf"/>
</dbReference>
<dbReference type="STRING" id="45351.A7SKL4"/>
<dbReference type="HOGENOM" id="CLU_004844_2_0_1"/>
<feature type="domain" description="BRCT" evidence="22">
    <location>
        <begin position="833"/>
        <end position="900"/>
    </location>
</feature>
<feature type="region of interest" description="Disordered" evidence="20">
    <location>
        <begin position="610"/>
        <end position="636"/>
    </location>
</feature>
<dbReference type="InterPro" id="IPR021536">
    <property type="entry name" value="DNA_ligase_IV_dom"/>
</dbReference>
<dbReference type="PROSITE" id="PS50172">
    <property type="entry name" value="BRCT"/>
    <property type="match status" value="2"/>
</dbReference>
<dbReference type="Gene3D" id="2.40.50.140">
    <property type="entry name" value="Nucleic acid-binding proteins"/>
    <property type="match status" value="1"/>
</dbReference>
<evidence type="ECO:0000256" key="5">
    <source>
        <dbReference type="ARBA" id="ARBA00022073"/>
    </source>
</evidence>
<sequence length="907" mass="103813">MADSRSPSVASQVPFFNFCMAMERICEAKGSIEKKRDPLRKLISSWREAHRRIHGSTKTTDSLFPLLRLLLPHLDKDRPAYGMKENIFARYIIDVMSLGKDSSSGRKLLNYRHPSSSKQDSQGDFASVAYFVLKDRCPEKGSLNIEEVNKLLDDMANANLEKKRDNVKMSIQMLLRESSAKEVKWLIRIILKELKMGLGENSVFAVFHPDALDHYNTCNNLSKVCMDLHDPSVRMNEAEITIFSAFRPMLAQWSPLNQVEDLMKNQPFYIETKMDGERFILHKDGDKYRYFSRGGNDFTHTFGENSREGCLTPKINDCFERLISISSPGQSIHAFWMERCWFMTHPMKFLFRQPCFVVFDVLLYNGKKLANTPLHERLKLLETVFKPCLGFLQFVERQNASSNEEVIKSLNEAIDRREEGLVVKSRDSVYKPNVRNGGGWLKIKPEYVASLSDDLDVVIVGGYFGVGRRQGMVSHFLCAVAVPSDRRGEKPSQFYSLCKVGSGYTMNELDELGQQLKPHWQPFNQAKPPKSVCFTPGFKEKPDVWIEPSKSKVVQIKAAEITPSEKYRAGFTLRFPRLECVRHDKSWYDCLDLSGLEQLLKKAEGKLTSRHTSLGEESAPAKKRSRTTQKRAEQMRMSVAPQFKPSEVSTVAKVSKLFEGKEFCIVTGPATHPKPSLEKMITQVRSFGRVSWIISYFIVCRDGRFDVVQAAWLIDCMNQAKLLPWQPAQMLHTSSATTAKFREEYDRHGDSFTCDATADSLKTVFHNIANSIKQLPSATITAKEIADIEQRYFPASTPHNLFRTCSVLNIYQLVQSFLQVIPDCSLELTALELRCHGAHIQERFDETVTHVVFDDRDLSRLPTYQQIMRNRPKKHHFVTEKWVTQSIGNERILSERQFAPRAYTSAS</sequence>
<evidence type="ECO:0000313" key="24">
    <source>
        <dbReference type="Proteomes" id="UP000001593"/>
    </source>
</evidence>
<dbReference type="PANTHER" id="PTHR45997:SF1">
    <property type="entry name" value="DNA LIGASE 4"/>
    <property type="match status" value="1"/>
</dbReference>
<dbReference type="Gene3D" id="3.30.470.30">
    <property type="entry name" value="DNA ligase/mRNA capping enzyme"/>
    <property type="match status" value="1"/>
</dbReference>
<dbReference type="InterPro" id="IPR029710">
    <property type="entry name" value="LIG4"/>
</dbReference>
<dbReference type="GO" id="GO:0071897">
    <property type="term" value="P:DNA biosynthetic process"/>
    <property type="evidence" value="ECO:0007669"/>
    <property type="project" value="InterPro"/>
</dbReference>
<evidence type="ECO:0000259" key="22">
    <source>
        <dbReference type="PROSITE" id="PS50172"/>
    </source>
</evidence>
<evidence type="ECO:0000256" key="19">
    <source>
        <dbReference type="RuleBase" id="RU004196"/>
    </source>
</evidence>
<evidence type="ECO:0000256" key="8">
    <source>
        <dbReference type="ARBA" id="ARBA00022737"/>
    </source>
</evidence>
<keyword evidence="15" id="KW-0539">Nucleus</keyword>
<dbReference type="InterPro" id="IPR036420">
    <property type="entry name" value="BRCT_dom_sf"/>
</dbReference>
<dbReference type="GO" id="GO:0003677">
    <property type="term" value="F:DNA binding"/>
    <property type="evidence" value="ECO:0000318"/>
    <property type="project" value="GO_Central"/>
</dbReference>
<protein>
    <recommendedName>
        <fullName evidence="5">DNA ligase 4</fullName>
        <ecNumber evidence="4">6.5.1.1</ecNumber>
    </recommendedName>
    <alternativeName>
        <fullName evidence="17">DNA ligase IV</fullName>
    </alternativeName>
    <alternativeName>
        <fullName evidence="16">Polydeoxyribonucleotide synthase [ATP] 4</fullName>
    </alternativeName>
</protein>
<dbReference type="GO" id="GO:0006303">
    <property type="term" value="P:double-strand break repair via nonhomologous end joining"/>
    <property type="evidence" value="ECO:0000318"/>
    <property type="project" value="GO_Central"/>
</dbReference>
<dbReference type="Proteomes" id="UP000001593">
    <property type="component" value="Unassembled WGS sequence"/>
</dbReference>
<dbReference type="PROSITE" id="PS50160">
    <property type="entry name" value="DNA_LIGASE_A3"/>
    <property type="match status" value="1"/>
</dbReference>
<dbReference type="SUPFAM" id="SSF52113">
    <property type="entry name" value="BRCT domain"/>
    <property type="match status" value="2"/>
</dbReference>
<evidence type="ECO:0000256" key="13">
    <source>
        <dbReference type="ARBA" id="ARBA00023172"/>
    </source>
</evidence>
<name>A7SKL4_NEMVE</name>
<comment type="similarity">
    <text evidence="3 19">Belongs to the ATP-dependent DNA ligase family.</text>
</comment>
<dbReference type="GO" id="GO:0006297">
    <property type="term" value="P:nucleotide-excision repair, DNA gap filling"/>
    <property type="evidence" value="ECO:0000318"/>
    <property type="project" value="GO_Central"/>
</dbReference>
<dbReference type="GO" id="GO:0046872">
    <property type="term" value="F:metal ion binding"/>
    <property type="evidence" value="ECO:0007669"/>
    <property type="project" value="UniProtKB-KW"/>
</dbReference>
<evidence type="ECO:0000256" key="15">
    <source>
        <dbReference type="ARBA" id="ARBA00023242"/>
    </source>
</evidence>
<dbReference type="InterPro" id="IPR012310">
    <property type="entry name" value="DNA_ligase_ATP-dep_cent"/>
</dbReference>
<keyword evidence="14" id="KW-0234">DNA repair</keyword>
<dbReference type="EMBL" id="DS469689">
    <property type="protein sequence ID" value="EDO35746.1"/>
    <property type="molecule type" value="Genomic_DNA"/>
</dbReference>
<organism evidence="23 24">
    <name type="scientific">Nematostella vectensis</name>
    <name type="common">Starlet sea anemone</name>
    <dbReference type="NCBI Taxonomy" id="45351"/>
    <lineage>
        <taxon>Eukaryota</taxon>
        <taxon>Metazoa</taxon>
        <taxon>Cnidaria</taxon>
        <taxon>Anthozoa</taxon>
        <taxon>Hexacorallia</taxon>
        <taxon>Actiniaria</taxon>
        <taxon>Edwardsiidae</taxon>
        <taxon>Nematostella</taxon>
    </lineage>
</organism>
<dbReference type="CDD" id="cd07968">
    <property type="entry name" value="OBF_DNA_ligase_IV"/>
    <property type="match status" value="1"/>
</dbReference>
<feature type="domain" description="ATP-dependent DNA ligase family profile" evidence="21">
    <location>
        <begin position="353"/>
        <end position="482"/>
    </location>
</feature>
<evidence type="ECO:0000259" key="21">
    <source>
        <dbReference type="PROSITE" id="PS50160"/>
    </source>
</evidence>
<dbReference type="Pfam" id="PF04675">
    <property type="entry name" value="DNA_ligase_A_N"/>
    <property type="match status" value="1"/>
</dbReference>
<dbReference type="Pfam" id="PF01068">
    <property type="entry name" value="DNA_ligase_A_M"/>
    <property type="match status" value="1"/>
</dbReference>
<keyword evidence="24" id="KW-1185">Reference proteome</keyword>
<comment type="cofactor">
    <cofactor evidence="1">
        <name>Mg(2+)</name>
        <dbReference type="ChEBI" id="CHEBI:18420"/>
    </cofactor>
</comment>
<keyword evidence="6" id="KW-0436">Ligase</keyword>
<dbReference type="InterPro" id="IPR001357">
    <property type="entry name" value="BRCT_dom"/>
</dbReference>
<dbReference type="SUPFAM" id="SSF56091">
    <property type="entry name" value="DNA ligase/mRNA capping enzyme, catalytic domain"/>
    <property type="match status" value="1"/>
</dbReference>
<dbReference type="GO" id="GO:0032807">
    <property type="term" value="C:DNA ligase IV complex"/>
    <property type="evidence" value="ECO:0000318"/>
    <property type="project" value="GO_Central"/>
</dbReference>
<dbReference type="GO" id="GO:0005524">
    <property type="term" value="F:ATP binding"/>
    <property type="evidence" value="ECO:0000318"/>
    <property type="project" value="GO_Central"/>
</dbReference>
<dbReference type="Pfam" id="PF11411">
    <property type="entry name" value="DNA_ligase_IV"/>
    <property type="match status" value="1"/>
</dbReference>
<dbReference type="FunFam" id="3.40.50.10190:FF:000044">
    <property type="entry name" value="DNA ligase"/>
    <property type="match status" value="1"/>
</dbReference>
<evidence type="ECO:0000256" key="3">
    <source>
        <dbReference type="ARBA" id="ARBA00007572"/>
    </source>
</evidence>
<proteinExistence type="inferred from homology"/>
<evidence type="ECO:0000256" key="2">
    <source>
        <dbReference type="ARBA" id="ARBA00004123"/>
    </source>
</evidence>
<dbReference type="NCBIfam" id="TIGR00574">
    <property type="entry name" value="dnl1"/>
    <property type="match status" value="1"/>
</dbReference>
<evidence type="ECO:0000256" key="1">
    <source>
        <dbReference type="ARBA" id="ARBA00001946"/>
    </source>
</evidence>
<evidence type="ECO:0000256" key="4">
    <source>
        <dbReference type="ARBA" id="ARBA00012727"/>
    </source>
</evidence>
<dbReference type="InterPro" id="IPR012309">
    <property type="entry name" value="DNA_ligase_ATP-dep_C"/>
</dbReference>
<dbReference type="InParanoid" id="A7SKL4"/>
<reference evidence="23 24" key="1">
    <citation type="journal article" date="2007" name="Science">
        <title>Sea anemone genome reveals ancestral eumetazoan gene repertoire and genomic organization.</title>
        <authorList>
            <person name="Putnam N.H."/>
            <person name="Srivastava M."/>
            <person name="Hellsten U."/>
            <person name="Dirks B."/>
            <person name="Chapman J."/>
            <person name="Salamov A."/>
            <person name="Terry A."/>
            <person name="Shapiro H."/>
            <person name="Lindquist E."/>
            <person name="Kapitonov V.V."/>
            <person name="Jurka J."/>
            <person name="Genikhovich G."/>
            <person name="Grigoriev I.V."/>
            <person name="Lucas S.M."/>
            <person name="Steele R.E."/>
            <person name="Finnerty J.R."/>
            <person name="Technau U."/>
            <person name="Martindale M.Q."/>
            <person name="Rokhsar D.S."/>
        </authorList>
    </citation>
    <scope>NUCLEOTIDE SEQUENCE [LARGE SCALE GENOMIC DNA]</scope>
    <source>
        <strain evidence="24">CH2 X CH6</strain>
    </source>
</reference>
<evidence type="ECO:0000256" key="18">
    <source>
        <dbReference type="ARBA" id="ARBA00034003"/>
    </source>
</evidence>
<dbReference type="InterPro" id="IPR000977">
    <property type="entry name" value="DNA_ligase_ATP-dep"/>
</dbReference>
<keyword evidence="9" id="KW-0547">Nucleotide-binding</keyword>
<evidence type="ECO:0000256" key="10">
    <source>
        <dbReference type="ARBA" id="ARBA00022763"/>
    </source>
</evidence>
<keyword evidence="10" id="KW-0227">DNA damage</keyword>
<gene>
    <name evidence="23" type="ORF">NEMVEDRAFT_v1g230404</name>
</gene>
<keyword evidence="13" id="KW-0233">DNA recombination</keyword>
<keyword evidence="12" id="KW-0460">Magnesium</keyword>
<dbReference type="CDD" id="cd07903">
    <property type="entry name" value="Adenylation_DNA_ligase_IV"/>
    <property type="match status" value="1"/>
</dbReference>
<dbReference type="InterPro" id="IPR044125">
    <property type="entry name" value="Adenylation_DNA_ligase_IV"/>
</dbReference>
<keyword evidence="8" id="KW-0677">Repeat</keyword>
<dbReference type="eggNOG" id="KOG0966">
    <property type="taxonomic scope" value="Eukaryota"/>
</dbReference>
<dbReference type="GO" id="GO:0005958">
    <property type="term" value="C:DNA-dependent protein kinase-DNA ligase 4 complex"/>
    <property type="evidence" value="ECO:0000318"/>
    <property type="project" value="GO_Central"/>
</dbReference>
<evidence type="ECO:0000256" key="20">
    <source>
        <dbReference type="SAM" id="MobiDB-lite"/>
    </source>
</evidence>
<dbReference type="FunFam" id="1.10.3260.10:FF:000026">
    <property type="entry name" value="DNA ligase"/>
    <property type="match status" value="1"/>
</dbReference>
<evidence type="ECO:0000256" key="16">
    <source>
        <dbReference type="ARBA" id="ARBA00030676"/>
    </source>
</evidence>
<dbReference type="InterPro" id="IPR012308">
    <property type="entry name" value="DNA_ligase_ATP-dep_N"/>
</dbReference>
<comment type="subcellular location">
    <subcellularLocation>
        <location evidence="2">Nucleus</location>
    </subcellularLocation>
</comment>
<evidence type="ECO:0000256" key="9">
    <source>
        <dbReference type="ARBA" id="ARBA00022741"/>
    </source>
</evidence>
<dbReference type="Gene3D" id="1.10.3260.10">
    <property type="entry name" value="DNA ligase, ATP-dependent, N-terminal domain"/>
    <property type="match status" value="1"/>
</dbReference>
<evidence type="ECO:0000256" key="11">
    <source>
        <dbReference type="ARBA" id="ARBA00022840"/>
    </source>
</evidence>
<keyword evidence="11" id="KW-0067">ATP-binding</keyword>
<dbReference type="Gene3D" id="3.40.50.10190">
    <property type="entry name" value="BRCT domain"/>
    <property type="match status" value="2"/>
</dbReference>
<evidence type="ECO:0000256" key="6">
    <source>
        <dbReference type="ARBA" id="ARBA00022598"/>
    </source>
</evidence>
<evidence type="ECO:0000256" key="12">
    <source>
        <dbReference type="ARBA" id="ARBA00022842"/>
    </source>
</evidence>
<dbReference type="GO" id="GO:0006310">
    <property type="term" value="P:DNA recombination"/>
    <property type="evidence" value="ECO:0007669"/>
    <property type="project" value="UniProtKB-KW"/>
</dbReference>
<feature type="domain" description="BRCT" evidence="22">
    <location>
        <begin position="653"/>
        <end position="730"/>
    </location>
</feature>